<name>A0A1X0P7L0_9TRYP</name>
<comment type="caution">
    <text evidence="3">The sequence shown here is derived from an EMBL/GenBank/DDBJ whole genome shotgun (WGS) entry which is preliminary data.</text>
</comment>
<dbReference type="Proteomes" id="UP000192257">
    <property type="component" value="Unassembled WGS sequence"/>
</dbReference>
<dbReference type="InterPro" id="IPR001810">
    <property type="entry name" value="F-box_dom"/>
</dbReference>
<proteinExistence type="predicted"/>
<sequence length="485" mass="53096">MDRNNGGGKDIRNDVDDGLYRAARFFFVEDNVDDVEFGSNPLGLPAASSPRNNTNSLATVSLHSMIPDDDSETESSSSSSSCFSSSSSSSSSSIDDNDSGIVVINASRGNDNMSGNNVNVPSKVEPHGNEGKNILFSSRESGDKAINKDMEKNKKTVVVEKPINVVRVPTKETTTTAAVEKEKEKDSEGDECTFTSPVKEGTSSDNSKPKIWNTSRIFLRILTFCNCSDLCSVMLVCKRFHHLATRDTLWKGILNRMNLQPLLSMPESPTQDYYQYFIHQIITTKAIHGHYFFMAATPPEGTFGIGGFNQIVHGNGKWDSDDDYDDDDDGRGGSVFSACSPTADDDSIYTVESITLRLSSALLGQINHSIGRVQMLIGYKDKVSEIIQGAARFSWRRGCFVFCCSSFGSTLAGPIFTVAINTVQKPWPNQSKEQFSSHKGGLRFIMTPVLPEGAGPESRINETDILSVSRALINHNSQEHEVAQT</sequence>
<dbReference type="Pfam" id="PF12937">
    <property type="entry name" value="F-box-like"/>
    <property type="match status" value="1"/>
</dbReference>
<dbReference type="SUPFAM" id="SSF81383">
    <property type="entry name" value="F-box domain"/>
    <property type="match status" value="1"/>
</dbReference>
<feature type="compositionally biased region" description="Low complexity" evidence="1">
    <location>
        <begin position="74"/>
        <end position="94"/>
    </location>
</feature>
<evidence type="ECO:0000313" key="3">
    <source>
        <dbReference type="EMBL" id="ORC92922.1"/>
    </source>
</evidence>
<organism evidence="3 4">
    <name type="scientific">Trypanosoma theileri</name>
    <dbReference type="NCBI Taxonomy" id="67003"/>
    <lineage>
        <taxon>Eukaryota</taxon>
        <taxon>Discoba</taxon>
        <taxon>Euglenozoa</taxon>
        <taxon>Kinetoplastea</taxon>
        <taxon>Metakinetoplastina</taxon>
        <taxon>Trypanosomatida</taxon>
        <taxon>Trypanosomatidae</taxon>
        <taxon>Trypanosoma</taxon>
    </lineage>
</organism>
<dbReference type="InterPro" id="IPR036047">
    <property type="entry name" value="F-box-like_dom_sf"/>
</dbReference>
<feature type="region of interest" description="Disordered" evidence="1">
    <location>
        <begin position="66"/>
        <end position="135"/>
    </location>
</feature>
<dbReference type="GeneID" id="39981346"/>
<gene>
    <name evidence="3" type="ORF">TM35_000022480</name>
</gene>
<evidence type="ECO:0000259" key="2">
    <source>
        <dbReference type="Pfam" id="PF12937"/>
    </source>
</evidence>
<dbReference type="VEuPathDB" id="TriTrypDB:TM35_000022480"/>
<feature type="compositionally biased region" description="Polar residues" evidence="1">
    <location>
        <begin position="107"/>
        <end position="120"/>
    </location>
</feature>
<dbReference type="OrthoDB" id="245689at2759"/>
<keyword evidence="4" id="KW-1185">Reference proteome</keyword>
<dbReference type="Gene3D" id="1.20.1280.50">
    <property type="match status" value="1"/>
</dbReference>
<feature type="region of interest" description="Disordered" evidence="1">
    <location>
        <begin position="174"/>
        <end position="206"/>
    </location>
</feature>
<protein>
    <recommendedName>
        <fullName evidence="2">F-box domain-containing protein</fullName>
    </recommendedName>
</protein>
<dbReference type="CDD" id="cd22139">
    <property type="entry name" value="F-box_unchar"/>
    <property type="match status" value="1"/>
</dbReference>
<dbReference type="RefSeq" id="XP_028886988.1">
    <property type="nucleotide sequence ID" value="XM_029021566.1"/>
</dbReference>
<dbReference type="EMBL" id="NBCO01000002">
    <property type="protein sequence ID" value="ORC92922.1"/>
    <property type="molecule type" value="Genomic_DNA"/>
</dbReference>
<evidence type="ECO:0000313" key="4">
    <source>
        <dbReference type="Proteomes" id="UP000192257"/>
    </source>
</evidence>
<feature type="compositionally biased region" description="Polar residues" evidence="1">
    <location>
        <begin position="193"/>
        <end position="206"/>
    </location>
</feature>
<evidence type="ECO:0000256" key="1">
    <source>
        <dbReference type="SAM" id="MobiDB-lite"/>
    </source>
</evidence>
<accession>A0A1X0P7L0</accession>
<reference evidence="3 4" key="1">
    <citation type="submission" date="2017-03" db="EMBL/GenBank/DDBJ databases">
        <title>An alternative strategy for trypanosome survival in the mammalian bloodstream revealed through genome and transcriptome analysis of the ubiquitous bovine parasite Trypanosoma (Megatrypanum) theileri.</title>
        <authorList>
            <person name="Kelly S."/>
            <person name="Ivens A."/>
            <person name="Mott A."/>
            <person name="O'Neill E."/>
            <person name="Emms D."/>
            <person name="Macleod O."/>
            <person name="Voorheis P."/>
            <person name="Matthews J."/>
            <person name="Matthews K."/>
            <person name="Carrington M."/>
        </authorList>
    </citation>
    <scope>NUCLEOTIDE SEQUENCE [LARGE SCALE GENOMIC DNA]</scope>
    <source>
        <strain evidence="3">Edinburgh</strain>
    </source>
</reference>
<feature type="domain" description="F-box" evidence="2">
    <location>
        <begin position="217"/>
        <end position="253"/>
    </location>
</feature>
<dbReference type="AlphaFoldDB" id="A0A1X0P7L0"/>